<protein>
    <submittedName>
        <fullName evidence="1">Uncharacterized protein</fullName>
    </submittedName>
</protein>
<organism evidence="1 2">
    <name type="scientific">Babesia ovis</name>
    <dbReference type="NCBI Taxonomy" id="5869"/>
    <lineage>
        <taxon>Eukaryota</taxon>
        <taxon>Sar</taxon>
        <taxon>Alveolata</taxon>
        <taxon>Apicomplexa</taxon>
        <taxon>Aconoidasida</taxon>
        <taxon>Piroplasmida</taxon>
        <taxon>Babesiidae</taxon>
        <taxon>Babesia</taxon>
    </lineage>
</organism>
<dbReference type="Proteomes" id="UP001057455">
    <property type="component" value="Unassembled WGS sequence"/>
</dbReference>
<accession>A0A9W5TE79</accession>
<keyword evidence="2" id="KW-1185">Reference proteome</keyword>
<reference evidence="1" key="1">
    <citation type="submission" date="2019-12" db="EMBL/GenBank/DDBJ databases">
        <title>Genome sequence of Babesia ovis.</title>
        <authorList>
            <person name="Yamagishi J."/>
            <person name="Sevinc F."/>
            <person name="Xuan X."/>
        </authorList>
    </citation>
    <scope>NUCLEOTIDE SEQUENCE</scope>
    <source>
        <strain evidence="1">Selcuk</strain>
    </source>
</reference>
<dbReference type="EMBL" id="BLIY01000014">
    <property type="protein sequence ID" value="GFE54309.1"/>
    <property type="molecule type" value="Genomic_DNA"/>
</dbReference>
<proteinExistence type="predicted"/>
<evidence type="ECO:0000313" key="1">
    <source>
        <dbReference type="EMBL" id="GFE54309.1"/>
    </source>
</evidence>
<name>A0A9W5TE79_BABOV</name>
<gene>
    <name evidence="1" type="ORF">BaOVIS_017130</name>
</gene>
<comment type="caution">
    <text evidence="1">The sequence shown here is derived from an EMBL/GenBank/DDBJ whole genome shotgun (WGS) entry which is preliminary data.</text>
</comment>
<dbReference type="AlphaFoldDB" id="A0A9W5TE79"/>
<evidence type="ECO:0000313" key="2">
    <source>
        <dbReference type="Proteomes" id="UP001057455"/>
    </source>
</evidence>
<sequence length="327" mass="36252">MAVSKDSGFLSFLRLGTTFLRTGIALQRLARSEPIRMTSSGSSEVASINCMTLNDTPTDVASNTTQIQNRRSGSTVLYHNLSGGHGQVVSVRHVVQEEHPACNVDVVIRQIQLFICTTSPHSQEHGNGLDDRHRNSRFVQEHQFEFVHQVTDDGPADDVLRLVVDNLGFQTTLETHCQNTFEKLLETLAIAPFETIYRVFNEEAYLQYQRGEGQELLGHTLDVLASAGVQVPKDGTQCLGGAPLLRGHLFKRMYRIVESLYLDPGVEGLVVEVVYIVGTPEVHKVHGNLNHLQQTVVQRGYHFPGSLEGIIGRNGLGIQLVIDHPTR</sequence>